<name>A0A9P8VXP8_9HYPO</name>
<dbReference type="InterPro" id="IPR013087">
    <property type="entry name" value="Znf_C2H2_type"/>
</dbReference>
<keyword evidence="1" id="KW-0862">Zinc</keyword>
<reference evidence="4 5" key="1">
    <citation type="journal article" date="2021" name="Nat. Commun.">
        <title>Genetic determinants of endophytism in the Arabidopsis root mycobiome.</title>
        <authorList>
            <person name="Mesny F."/>
            <person name="Miyauchi S."/>
            <person name="Thiergart T."/>
            <person name="Pickel B."/>
            <person name="Atanasova L."/>
            <person name="Karlsson M."/>
            <person name="Huettel B."/>
            <person name="Barry K.W."/>
            <person name="Haridas S."/>
            <person name="Chen C."/>
            <person name="Bauer D."/>
            <person name="Andreopoulos W."/>
            <person name="Pangilinan J."/>
            <person name="LaButti K."/>
            <person name="Riley R."/>
            <person name="Lipzen A."/>
            <person name="Clum A."/>
            <person name="Drula E."/>
            <person name="Henrissat B."/>
            <person name="Kohler A."/>
            <person name="Grigoriev I.V."/>
            <person name="Martin F.M."/>
            <person name="Hacquard S."/>
        </authorList>
    </citation>
    <scope>NUCLEOTIDE SEQUENCE [LARGE SCALE GENOMIC DNA]</scope>
    <source>
        <strain evidence="4 5">MPI-CAGE-CH-0241</strain>
    </source>
</reference>
<feature type="region of interest" description="Disordered" evidence="2">
    <location>
        <begin position="535"/>
        <end position="558"/>
    </location>
</feature>
<evidence type="ECO:0000313" key="4">
    <source>
        <dbReference type="EMBL" id="KAH6884530.1"/>
    </source>
</evidence>
<evidence type="ECO:0000313" key="5">
    <source>
        <dbReference type="Proteomes" id="UP000777438"/>
    </source>
</evidence>
<comment type="caution">
    <text evidence="4">The sequence shown here is derived from an EMBL/GenBank/DDBJ whole genome shotgun (WGS) entry which is preliminary data.</text>
</comment>
<keyword evidence="1" id="KW-0863">Zinc-finger</keyword>
<dbReference type="AlphaFoldDB" id="A0A9P8VXP8"/>
<sequence length="558" mass="62029">MSMNNRPNAFLSLSPILQNPVAPQETQSDTGYLVSRAHGFRTAIHIVENTQTAKQSTPHEAPQVAEAWNAMRYVASQVTIVWNKRNAQATIGSEISKIVEKCTSSQNLLDYGIDAFETVLRGSNSLDFTSQFALVVLLQVTSRYLVAKNVLTVASVVSDYRRWMATLPPRERNDTKILFEDLWRDLTERDPITVWSANLPSIASEDPPMLLETGRTLQDLSLAGQPAPLSQGPQGHMSEANFSRGQFLTLPSHRQFLAPPSLGPRYSQSFSPSTPGSFIHGAISTSDFDAISDSGFALQTPQLSFAGAPLIPGHYPNPALAGISSPFTHGGSPSFQYGATQYPQTLDLPSDEQHPGVARRPSQQTPDFFQLVSSLILFLRYFGPFFREYSGRGMTFKETQAKEGPVPIKNMMEYFISPLKRRVEATIQSEKIVSATEKHVDRGCFNSVEQVKQYILRLAELSLSSHLSEYTSLKDMVEAQVTHWNNRALSRTGHPTPSAVPQEGGFPCKKCGRMFDRSFNLGRHEKKAGVCEKYLRKKAPRSQTPSSRRMMRRQGPEA</sequence>
<proteinExistence type="predicted"/>
<dbReference type="EMBL" id="JAGPYM010000020">
    <property type="protein sequence ID" value="KAH6884530.1"/>
    <property type="molecule type" value="Genomic_DNA"/>
</dbReference>
<organism evidence="4 5">
    <name type="scientific">Thelonectria olida</name>
    <dbReference type="NCBI Taxonomy" id="1576542"/>
    <lineage>
        <taxon>Eukaryota</taxon>
        <taxon>Fungi</taxon>
        <taxon>Dikarya</taxon>
        <taxon>Ascomycota</taxon>
        <taxon>Pezizomycotina</taxon>
        <taxon>Sordariomycetes</taxon>
        <taxon>Hypocreomycetidae</taxon>
        <taxon>Hypocreales</taxon>
        <taxon>Nectriaceae</taxon>
        <taxon>Thelonectria</taxon>
    </lineage>
</organism>
<keyword evidence="1" id="KW-0479">Metal-binding</keyword>
<feature type="domain" description="C2H2-type" evidence="3">
    <location>
        <begin position="506"/>
        <end position="534"/>
    </location>
</feature>
<gene>
    <name evidence="4" type="ORF">B0T10DRAFT_579236</name>
</gene>
<evidence type="ECO:0000256" key="1">
    <source>
        <dbReference type="PROSITE-ProRule" id="PRU00042"/>
    </source>
</evidence>
<accession>A0A9P8VXP8</accession>
<dbReference type="PROSITE" id="PS50157">
    <property type="entry name" value="ZINC_FINGER_C2H2_2"/>
    <property type="match status" value="1"/>
</dbReference>
<dbReference type="GO" id="GO:0008270">
    <property type="term" value="F:zinc ion binding"/>
    <property type="evidence" value="ECO:0007669"/>
    <property type="project" value="UniProtKB-KW"/>
</dbReference>
<keyword evidence="5" id="KW-1185">Reference proteome</keyword>
<protein>
    <recommendedName>
        <fullName evidence="3">C2H2-type domain-containing protein</fullName>
    </recommendedName>
</protein>
<dbReference type="Proteomes" id="UP000777438">
    <property type="component" value="Unassembled WGS sequence"/>
</dbReference>
<evidence type="ECO:0000256" key="2">
    <source>
        <dbReference type="SAM" id="MobiDB-lite"/>
    </source>
</evidence>
<evidence type="ECO:0000259" key="3">
    <source>
        <dbReference type="PROSITE" id="PS50157"/>
    </source>
</evidence>